<keyword evidence="3" id="KW-0862">Zinc</keyword>
<feature type="compositionally biased region" description="Pro residues" evidence="4">
    <location>
        <begin position="17"/>
        <end position="30"/>
    </location>
</feature>
<evidence type="ECO:0000256" key="4">
    <source>
        <dbReference type="SAM" id="MobiDB-lite"/>
    </source>
</evidence>
<feature type="compositionally biased region" description="Basic and acidic residues" evidence="4">
    <location>
        <begin position="135"/>
        <end position="144"/>
    </location>
</feature>
<evidence type="ECO:0000313" key="7">
    <source>
        <dbReference type="Proteomes" id="UP000355283"/>
    </source>
</evidence>
<evidence type="ECO:0000313" key="6">
    <source>
        <dbReference type="EMBL" id="TFJ82960.1"/>
    </source>
</evidence>
<dbReference type="GO" id="GO:0008270">
    <property type="term" value="F:zinc ion binding"/>
    <property type="evidence" value="ECO:0007669"/>
    <property type="project" value="UniProtKB-KW"/>
</dbReference>
<evidence type="ECO:0000256" key="3">
    <source>
        <dbReference type="ARBA" id="ARBA00022833"/>
    </source>
</evidence>
<evidence type="ECO:0000259" key="5">
    <source>
        <dbReference type="PROSITE" id="PS51050"/>
    </source>
</evidence>
<keyword evidence="1" id="KW-0479">Metal-binding</keyword>
<reference evidence="6 7" key="1">
    <citation type="submission" date="2019-01" db="EMBL/GenBank/DDBJ databases">
        <title>Nuclear Genome Assembly of the Microalgal Biofuel strain Nannochloropsis salina CCMP1776.</title>
        <authorList>
            <person name="Hovde B."/>
        </authorList>
    </citation>
    <scope>NUCLEOTIDE SEQUENCE [LARGE SCALE GENOMIC DNA]</scope>
    <source>
        <strain evidence="6 7">CCMP1776</strain>
    </source>
</reference>
<dbReference type="EMBL" id="SDOX01000085">
    <property type="protein sequence ID" value="TFJ82960.1"/>
    <property type="molecule type" value="Genomic_DNA"/>
</dbReference>
<feature type="domain" description="CW-type" evidence="5">
    <location>
        <begin position="206"/>
        <end position="254"/>
    </location>
</feature>
<comment type="caution">
    <text evidence="6">The sequence shown here is derived from an EMBL/GenBank/DDBJ whole genome shotgun (WGS) entry which is preliminary data.</text>
</comment>
<keyword evidence="7" id="KW-1185">Reference proteome</keyword>
<protein>
    <recommendedName>
        <fullName evidence="5">CW-type domain-containing protein</fullName>
    </recommendedName>
</protein>
<dbReference type="AlphaFoldDB" id="A0A4D9CUR2"/>
<proteinExistence type="predicted"/>
<feature type="compositionally biased region" description="Acidic residues" evidence="4">
    <location>
        <begin position="312"/>
        <end position="327"/>
    </location>
</feature>
<gene>
    <name evidence="6" type="ORF">NSK_005733</name>
</gene>
<feature type="compositionally biased region" description="Basic and acidic residues" evidence="4">
    <location>
        <begin position="354"/>
        <end position="435"/>
    </location>
</feature>
<feature type="compositionally biased region" description="Basic and acidic residues" evidence="4">
    <location>
        <begin position="175"/>
        <end position="193"/>
    </location>
</feature>
<name>A0A4D9CUR2_9STRA</name>
<dbReference type="InterPro" id="IPR011124">
    <property type="entry name" value="Znf_CW"/>
</dbReference>
<organism evidence="6 7">
    <name type="scientific">Nannochloropsis salina CCMP1776</name>
    <dbReference type="NCBI Taxonomy" id="1027361"/>
    <lineage>
        <taxon>Eukaryota</taxon>
        <taxon>Sar</taxon>
        <taxon>Stramenopiles</taxon>
        <taxon>Ochrophyta</taxon>
        <taxon>Eustigmatophyceae</taxon>
        <taxon>Eustigmatales</taxon>
        <taxon>Monodopsidaceae</taxon>
        <taxon>Microchloropsis</taxon>
        <taxon>Microchloropsis salina</taxon>
    </lineage>
</organism>
<feature type="compositionally biased region" description="Gly residues" evidence="4">
    <location>
        <begin position="111"/>
        <end position="129"/>
    </location>
</feature>
<feature type="region of interest" description="Disordered" evidence="4">
    <location>
        <begin position="1"/>
        <end position="30"/>
    </location>
</feature>
<dbReference type="Proteomes" id="UP000355283">
    <property type="component" value="Unassembled WGS sequence"/>
</dbReference>
<accession>A0A4D9CUR2</accession>
<sequence>MAPFPPALQQALHGKSPLPPSLLPSSPPSLPIYGAPALDWELNYRWSVGQVVETLEGELKLRNPSVEALKRKIQPQGSFLAGGGRQTHSSNYYAGAPNAGNNSTSSSSVRGSGGKGLGQSGEQGLGEGGEGAEEEVGRGRREGEEEKGEELPPAPPATWVQVSLDTGEGAEEGDDGRAGGRKTEELPNRDAEPVTKICFNIPPSLSPSLPSSLAGTQCEEPSCMKWRRLPWFVEEETLPSPFFSSCEAPEEAWDEEEEATLKFSDDFSTLQPDDWVDVLCEHNKVWYEGKIIEREGDVVKDFIKRKRAERRDEEEDEEDEEEDEVEDEAQKQQEEEEESEEEPGRRRKRRCVKRKEEAKKESLRAKRERCEKKRARESSKRNDEGRAEERGECGWEGGREGGKERGLASDSHGWGRSEGDGSREEDKTLDKKQAEDSVGVDDDAK</sequence>
<evidence type="ECO:0000256" key="1">
    <source>
        <dbReference type="ARBA" id="ARBA00022723"/>
    </source>
</evidence>
<feature type="region of interest" description="Disordered" evidence="4">
    <location>
        <begin position="305"/>
        <end position="445"/>
    </location>
</feature>
<evidence type="ECO:0000256" key="2">
    <source>
        <dbReference type="ARBA" id="ARBA00022771"/>
    </source>
</evidence>
<feature type="compositionally biased region" description="Low complexity" evidence="4">
    <location>
        <begin position="91"/>
        <end position="110"/>
    </location>
</feature>
<dbReference type="PROSITE" id="PS51050">
    <property type="entry name" value="ZF_CW"/>
    <property type="match status" value="1"/>
</dbReference>
<feature type="region of interest" description="Disordered" evidence="4">
    <location>
        <begin position="77"/>
        <end position="194"/>
    </location>
</feature>
<keyword evidence="2" id="KW-0863">Zinc-finger</keyword>